<dbReference type="RefSeq" id="WP_124543622.1">
    <property type="nucleotide sequence ID" value="NZ_QUSW01000010.1"/>
</dbReference>
<dbReference type="InterPro" id="IPR050580">
    <property type="entry name" value="2H_phosphoesterase_YjcG-like"/>
</dbReference>
<dbReference type="SUPFAM" id="SSF55144">
    <property type="entry name" value="LigT-like"/>
    <property type="match status" value="1"/>
</dbReference>
<dbReference type="EMBL" id="QUSW01000010">
    <property type="protein sequence ID" value="RQP21679.1"/>
    <property type="molecule type" value="Genomic_DNA"/>
</dbReference>
<name>A0A3N7JK25_9BURK</name>
<dbReference type="OrthoDB" id="7065106at2"/>
<protein>
    <recommendedName>
        <fullName evidence="3">2'-5' RNA ligase family protein</fullName>
    </recommendedName>
</protein>
<dbReference type="AlphaFoldDB" id="A0A3N7JK25"/>
<keyword evidence="2" id="KW-1185">Reference proteome</keyword>
<sequence length="176" mass="19820">MKQLYTLAFPVLSRDDTQWIEAFRREHDPHCGLVDAHFTMVFGCSEVAEETYLAHLQALSRSSRAVRFTCRYAMLGADDEVERAYVFLVPDEGYSGLSRLHDELYKGPLAEHLRLDIPFVPHITIGASGDRMAAKRLCDDLNGRELSIAGTVSALTVAALEERRLRHLKTFELVPG</sequence>
<dbReference type="Gene3D" id="3.90.1140.10">
    <property type="entry name" value="Cyclic phosphodiesterase"/>
    <property type="match status" value="1"/>
</dbReference>
<accession>A0A3N7JK25</accession>
<dbReference type="Proteomes" id="UP000267464">
    <property type="component" value="Unassembled WGS sequence"/>
</dbReference>
<evidence type="ECO:0000313" key="2">
    <source>
        <dbReference type="Proteomes" id="UP000267464"/>
    </source>
</evidence>
<reference evidence="1 2" key="1">
    <citation type="submission" date="2018-08" db="EMBL/GenBank/DDBJ databases">
        <authorList>
            <person name="Khan S.A."/>
            <person name="Jeon C.O."/>
            <person name="Chun B.H."/>
            <person name="Jeong S.E."/>
        </authorList>
    </citation>
    <scope>NUCLEOTIDE SEQUENCE [LARGE SCALE GENOMIC DNA]</scope>
    <source>
        <strain evidence="1 2">S-16</strain>
    </source>
</reference>
<gene>
    <name evidence="1" type="ORF">DZC73_27655</name>
</gene>
<dbReference type="PANTHER" id="PTHR40037">
    <property type="entry name" value="PHOSPHOESTERASE YJCG-RELATED"/>
    <property type="match status" value="1"/>
</dbReference>
<evidence type="ECO:0000313" key="1">
    <source>
        <dbReference type="EMBL" id="RQP21679.1"/>
    </source>
</evidence>
<dbReference type="PANTHER" id="PTHR40037:SF1">
    <property type="entry name" value="PHOSPHOESTERASE SAOUHSC_00951-RELATED"/>
    <property type="match status" value="1"/>
</dbReference>
<comment type="caution">
    <text evidence="1">The sequence shown here is derived from an EMBL/GenBank/DDBJ whole genome shotgun (WGS) entry which is preliminary data.</text>
</comment>
<evidence type="ECO:0008006" key="3">
    <source>
        <dbReference type="Google" id="ProtNLM"/>
    </source>
</evidence>
<dbReference type="InterPro" id="IPR009097">
    <property type="entry name" value="Cyclic_Pdiesterase"/>
</dbReference>
<proteinExistence type="predicted"/>
<reference evidence="1 2" key="2">
    <citation type="submission" date="2018-12" db="EMBL/GenBank/DDBJ databases">
        <title>Rhizobacter gummiphilus sp. nov., a rubber-degrading bacterium isolated from the soil of a botanical garden in Japan.</title>
        <authorList>
            <person name="Shunsuke S.S."/>
        </authorList>
    </citation>
    <scope>NUCLEOTIDE SEQUENCE [LARGE SCALE GENOMIC DNA]</scope>
    <source>
        <strain evidence="1 2">S-16</strain>
    </source>
</reference>
<dbReference type="Pfam" id="PF13563">
    <property type="entry name" value="2_5_RNA_ligase2"/>
    <property type="match status" value="1"/>
</dbReference>
<organism evidence="1 2">
    <name type="scientific">Piscinibacter terrae</name>
    <dbReference type="NCBI Taxonomy" id="2496871"/>
    <lineage>
        <taxon>Bacteria</taxon>
        <taxon>Pseudomonadati</taxon>
        <taxon>Pseudomonadota</taxon>
        <taxon>Betaproteobacteria</taxon>
        <taxon>Burkholderiales</taxon>
        <taxon>Sphaerotilaceae</taxon>
        <taxon>Piscinibacter</taxon>
    </lineage>
</organism>